<dbReference type="GO" id="GO:0070402">
    <property type="term" value="F:NADPH binding"/>
    <property type="evidence" value="ECO:0007669"/>
    <property type="project" value="TreeGrafter"/>
</dbReference>
<dbReference type="Pfam" id="PF00107">
    <property type="entry name" value="ADH_zinc_N"/>
    <property type="match status" value="1"/>
</dbReference>
<dbReference type="SUPFAM" id="SSF51735">
    <property type="entry name" value="NAD(P)-binding Rossmann-fold domains"/>
    <property type="match status" value="1"/>
</dbReference>
<evidence type="ECO:0000259" key="3">
    <source>
        <dbReference type="SMART" id="SM00829"/>
    </source>
</evidence>
<dbReference type="Gene3D" id="3.40.50.720">
    <property type="entry name" value="NAD(P)-binding Rossmann-like Domain"/>
    <property type="match status" value="1"/>
</dbReference>
<accession>A0A3B1B179</accession>
<dbReference type="InterPro" id="IPR013154">
    <property type="entry name" value="ADH-like_N"/>
</dbReference>
<keyword evidence="1" id="KW-0521">NADP</keyword>
<dbReference type="PANTHER" id="PTHR48106">
    <property type="entry name" value="QUINONE OXIDOREDUCTASE PIG3-RELATED"/>
    <property type="match status" value="1"/>
</dbReference>
<dbReference type="PANTHER" id="PTHR48106:SF18">
    <property type="entry name" value="QUINONE OXIDOREDUCTASE PIG3"/>
    <property type="match status" value="1"/>
</dbReference>
<dbReference type="SUPFAM" id="SSF50129">
    <property type="entry name" value="GroES-like"/>
    <property type="match status" value="1"/>
</dbReference>
<dbReference type="GO" id="GO:0016651">
    <property type="term" value="F:oxidoreductase activity, acting on NAD(P)H"/>
    <property type="evidence" value="ECO:0007669"/>
    <property type="project" value="TreeGrafter"/>
</dbReference>
<evidence type="ECO:0000313" key="4">
    <source>
        <dbReference type="EMBL" id="VAX05734.1"/>
    </source>
</evidence>
<reference evidence="4" key="1">
    <citation type="submission" date="2018-06" db="EMBL/GenBank/DDBJ databases">
        <authorList>
            <person name="Zhirakovskaya E."/>
        </authorList>
    </citation>
    <scope>NUCLEOTIDE SEQUENCE</scope>
</reference>
<gene>
    <name evidence="4" type="ORF">MNBD_GAMMA19-2243</name>
</gene>
<dbReference type="AlphaFoldDB" id="A0A3B1B179"/>
<protein>
    <submittedName>
        <fullName evidence="4">NADPH:quinone reductase and related Zn-dependent oxidoreductases</fullName>
    </submittedName>
</protein>
<evidence type="ECO:0000256" key="2">
    <source>
        <dbReference type="ARBA" id="ARBA00023002"/>
    </source>
</evidence>
<dbReference type="Gene3D" id="3.90.180.10">
    <property type="entry name" value="Medium-chain alcohol dehydrogenases, catalytic domain"/>
    <property type="match status" value="1"/>
</dbReference>
<dbReference type="InterPro" id="IPR011032">
    <property type="entry name" value="GroES-like_sf"/>
</dbReference>
<feature type="domain" description="Enoyl reductase (ER)" evidence="3">
    <location>
        <begin position="10"/>
        <end position="326"/>
    </location>
</feature>
<dbReference type="SMART" id="SM00829">
    <property type="entry name" value="PKS_ER"/>
    <property type="match status" value="1"/>
</dbReference>
<organism evidence="4">
    <name type="scientific">hydrothermal vent metagenome</name>
    <dbReference type="NCBI Taxonomy" id="652676"/>
    <lineage>
        <taxon>unclassified sequences</taxon>
        <taxon>metagenomes</taxon>
        <taxon>ecological metagenomes</taxon>
    </lineage>
</organism>
<dbReference type="InterPro" id="IPR020843">
    <property type="entry name" value="ER"/>
</dbReference>
<name>A0A3B1B179_9ZZZZ</name>
<proteinExistence type="predicted"/>
<sequence length="328" mass="35030">MKAITITAIGGPDVLQLDERPEPKVKEGEVKIKVKAFGLNRADIYYRSGNMGTTEIGRIPGIEAVGELVADPSGTFSLGQKVVTVMGGMMLARDGGYAEYVTAPLNNVLAIDSDIAFPLLASLPQSYLTIWGALDLNLHIQSGESLLVRGATSAAGLAAVTYAKARGLTVIATTRDTTRQKRLKELGADYVLIDDGVIAEQVRSIFPDGVDKAIEVVGAATLKDSMQAIKNRGEVVVIGLLGGSTTLEQFNLLGDLPNSVKLSFFGSGTLGSQDTPPLNDSPLNWIAQQVHLGRMPDITVEVFPFESIRKAHAHMEDNRAFGKRVVTI</sequence>
<dbReference type="Pfam" id="PF08240">
    <property type="entry name" value="ADH_N"/>
    <property type="match status" value="1"/>
</dbReference>
<evidence type="ECO:0000256" key="1">
    <source>
        <dbReference type="ARBA" id="ARBA00022857"/>
    </source>
</evidence>
<dbReference type="InterPro" id="IPR013149">
    <property type="entry name" value="ADH-like_C"/>
</dbReference>
<dbReference type="EMBL" id="UOFV01000548">
    <property type="protein sequence ID" value="VAX05734.1"/>
    <property type="molecule type" value="Genomic_DNA"/>
</dbReference>
<keyword evidence="2" id="KW-0560">Oxidoreductase</keyword>
<dbReference type="InterPro" id="IPR036291">
    <property type="entry name" value="NAD(P)-bd_dom_sf"/>
</dbReference>